<dbReference type="STRING" id="582851.GCA_900162665_00960"/>
<dbReference type="InterPro" id="IPR045225">
    <property type="entry name" value="Uracil/uridine/allantoin_perm"/>
</dbReference>
<evidence type="ECO:0000256" key="1">
    <source>
        <dbReference type="ARBA" id="ARBA00004141"/>
    </source>
</evidence>
<dbReference type="Pfam" id="PF02133">
    <property type="entry name" value="Transp_cyt_pur"/>
    <property type="match status" value="1"/>
</dbReference>
<comment type="subcellular location">
    <subcellularLocation>
        <location evidence="1">Membrane</location>
        <topology evidence="1">Multi-pass membrane protein</topology>
    </subcellularLocation>
</comment>
<dbReference type="AlphaFoldDB" id="A0A511ZI35"/>
<evidence type="ECO:0000313" key="7">
    <source>
        <dbReference type="EMBL" id="GEN87094.1"/>
    </source>
</evidence>
<evidence type="ECO:0000256" key="2">
    <source>
        <dbReference type="ARBA" id="ARBA00008974"/>
    </source>
</evidence>
<dbReference type="RefSeq" id="WP_186813601.1">
    <property type="nucleotide sequence ID" value="NZ_BJYM01000006.1"/>
</dbReference>
<name>A0A511ZI35_9BACI</name>
<dbReference type="GO" id="GO:0015205">
    <property type="term" value="F:nucleobase transmembrane transporter activity"/>
    <property type="evidence" value="ECO:0007669"/>
    <property type="project" value="TreeGrafter"/>
</dbReference>
<comment type="caution">
    <text evidence="7">The sequence shown here is derived from an EMBL/GenBank/DDBJ whole genome shotgun (WGS) entry which is preliminary data.</text>
</comment>
<feature type="transmembrane region" description="Helical" evidence="6">
    <location>
        <begin position="310"/>
        <end position="337"/>
    </location>
</feature>
<evidence type="ECO:0000256" key="5">
    <source>
        <dbReference type="ARBA" id="ARBA00023136"/>
    </source>
</evidence>
<feature type="transmembrane region" description="Helical" evidence="6">
    <location>
        <begin position="113"/>
        <end position="140"/>
    </location>
</feature>
<evidence type="ECO:0000256" key="3">
    <source>
        <dbReference type="ARBA" id="ARBA00022692"/>
    </source>
</evidence>
<dbReference type="GO" id="GO:0005886">
    <property type="term" value="C:plasma membrane"/>
    <property type="evidence" value="ECO:0007669"/>
    <property type="project" value="TreeGrafter"/>
</dbReference>
<sequence>MKEERVLVEGKEPNKNLYNSDLAPLTGEKKNWTWWAYATIWMGIVHNIVAWEVAAHLMVAGMSFWQAFACVASAYLVAFIAIAFNSYSGSKYGVPFPVLIRASFGTKGAQIPVFIRACLGIFWFGVHMYIGSIAVNVILASSFPAWDSLGNINVLGLGLNEFIAFVITFSLHAIVITHGMERVRKFEAWAGPVIMVIAVGLVFWAANVSGGLGNLVSIPSTISSEDFWPTFFLGMTALLGTVATLILNISDLTRFSRSQKDHIVGQGMGMPTMFILFSLMALLTTAGTMYAFDEPVTNPIYVLAGFENPFIVIVGALSILVSTLSVNVATNGVAVGYDLTNLAPSKLNFRKSGAIALTIGAISAPWLWYEEGGALDVVLGAIGATMAPVLGIMLIDFFIIRKMNYNLASLFRHDGIYGGWNRNGLIAFIVGALAAYSGLIIPSISYLYNYNWFIGVGVAAVTYLALMWSKRTAVTDSKKKDADSKVI</sequence>
<feature type="transmembrane region" description="Helical" evidence="6">
    <location>
        <begin position="374"/>
        <end position="399"/>
    </location>
</feature>
<protein>
    <submittedName>
        <fullName evidence="7">Putative allantoin permease</fullName>
    </submittedName>
</protein>
<evidence type="ECO:0000256" key="6">
    <source>
        <dbReference type="SAM" id="Phobius"/>
    </source>
</evidence>
<feature type="transmembrane region" description="Helical" evidence="6">
    <location>
        <begin position="349"/>
        <end position="368"/>
    </location>
</feature>
<feature type="transmembrane region" description="Helical" evidence="6">
    <location>
        <begin position="34"/>
        <end position="58"/>
    </location>
</feature>
<gene>
    <name evidence="7" type="primary">pucI</name>
    <name evidence="7" type="ORF">OSO01_18330</name>
</gene>
<keyword evidence="3 6" id="KW-0812">Transmembrane</keyword>
<dbReference type="PANTHER" id="PTHR30618:SF0">
    <property type="entry name" value="PURINE-URACIL PERMEASE NCS1"/>
    <property type="match status" value="1"/>
</dbReference>
<proteinExistence type="inferred from homology"/>
<reference evidence="7 8" key="1">
    <citation type="submission" date="2019-07" db="EMBL/GenBank/DDBJ databases">
        <title>Whole genome shotgun sequence of Oceanobacillus sojae NBRC 105379.</title>
        <authorList>
            <person name="Hosoyama A."/>
            <person name="Uohara A."/>
            <person name="Ohji S."/>
            <person name="Ichikawa N."/>
        </authorList>
    </citation>
    <scope>NUCLEOTIDE SEQUENCE [LARGE SCALE GENOMIC DNA]</scope>
    <source>
        <strain evidence="7 8">NBRC 105379</strain>
    </source>
</reference>
<dbReference type="InterPro" id="IPR001248">
    <property type="entry name" value="Pur-cyt_permease"/>
</dbReference>
<feature type="transmembrane region" description="Helical" evidence="6">
    <location>
        <begin position="450"/>
        <end position="469"/>
    </location>
</feature>
<feature type="transmembrane region" description="Helical" evidence="6">
    <location>
        <begin position="152"/>
        <end position="176"/>
    </location>
</feature>
<feature type="transmembrane region" description="Helical" evidence="6">
    <location>
        <begin position="227"/>
        <end position="249"/>
    </location>
</feature>
<keyword evidence="8" id="KW-1185">Reference proteome</keyword>
<feature type="transmembrane region" description="Helical" evidence="6">
    <location>
        <begin position="188"/>
        <end position="207"/>
    </location>
</feature>
<dbReference type="EMBL" id="BJYM01000006">
    <property type="protein sequence ID" value="GEN87094.1"/>
    <property type="molecule type" value="Genomic_DNA"/>
</dbReference>
<dbReference type="Proteomes" id="UP000321558">
    <property type="component" value="Unassembled WGS sequence"/>
</dbReference>
<keyword evidence="4 6" id="KW-1133">Transmembrane helix</keyword>
<feature type="transmembrane region" description="Helical" evidence="6">
    <location>
        <begin position="64"/>
        <end position="84"/>
    </location>
</feature>
<feature type="transmembrane region" description="Helical" evidence="6">
    <location>
        <begin position="270"/>
        <end position="290"/>
    </location>
</feature>
<evidence type="ECO:0000313" key="8">
    <source>
        <dbReference type="Proteomes" id="UP000321558"/>
    </source>
</evidence>
<organism evidence="7 8">
    <name type="scientific">Oceanobacillus sojae</name>
    <dbReference type="NCBI Taxonomy" id="582851"/>
    <lineage>
        <taxon>Bacteria</taxon>
        <taxon>Bacillati</taxon>
        <taxon>Bacillota</taxon>
        <taxon>Bacilli</taxon>
        <taxon>Bacillales</taxon>
        <taxon>Bacillaceae</taxon>
        <taxon>Oceanobacillus</taxon>
    </lineage>
</organism>
<accession>A0A511ZI35</accession>
<evidence type="ECO:0000256" key="4">
    <source>
        <dbReference type="ARBA" id="ARBA00022989"/>
    </source>
</evidence>
<feature type="transmembrane region" description="Helical" evidence="6">
    <location>
        <begin position="420"/>
        <end position="444"/>
    </location>
</feature>
<comment type="similarity">
    <text evidence="2">Belongs to the purine-cytosine permease (2.A.39) family.</text>
</comment>
<dbReference type="Gene3D" id="1.10.4160.10">
    <property type="entry name" value="Hydantoin permease"/>
    <property type="match status" value="1"/>
</dbReference>
<keyword evidence="5 6" id="KW-0472">Membrane</keyword>
<dbReference type="PANTHER" id="PTHR30618">
    <property type="entry name" value="NCS1 FAMILY PURINE/PYRIMIDINE TRANSPORTER"/>
    <property type="match status" value="1"/>
</dbReference>